<evidence type="ECO:0000256" key="1">
    <source>
        <dbReference type="PROSITE-ProRule" id="PRU00023"/>
    </source>
</evidence>
<evidence type="ECO:0000313" key="3">
    <source>
        <dbReference type="Proteomes" id="UP001630127"/>
    </source>
</evidence>
<keyword evidence="1" id="KW-0040">ANK repeat</keyword>
<feature type="repeat" description="ANK" evidence="1">
    <location>
        <begin position="33"/>
        <end position="65"/>
    </location>
</feature>
<name>A0ABD2YKN8_9GENT</name>
<dbReference type="InterPro" id="IPR002110">
    <property type="entry name" value="Ankyrin_rpt"/>
</dbReference>
<dbReference type="PROSITE" id="PS50088">
    <property type="entry name" value="ANK_REPEAT"/>
    <property type="match status" value="1"/>
</dbReference>
<dbReference type="Gene3D" id="1.25.40.20">
    <property type="entry name" value="Ankyrin repeat-containing domain"/>
    <property type="match status" value="1"/>
</dbReference>
<evidence type="ECO:0000313" key="2">
    <source>
        <dbReference type="EMBL" id="KAL3507959.1"/>
    </source>
</evidence>
<dbReference type="SUPFAM" id="SSF48403">
    <property type="entry name" value="Ankyrin repeat"/>
    <property type="match status" value="1"/>
</dbReference>
<organism evidence="2 3">
    <name type="scientific">Cinchona calisaya</name>
    <dbReference type="NCBI Taxonomy" id="153742"/>
    <lineage>
        <taxon>Eukaryota</taxon>
        <taxon>Viridiplantae</taxon>
        <taxon>Streptophyta</taxon>
        <taxon>Embryophyta</taxon>
        <taxon>Tracheophyta</taxon>
        <taxon>Spermatophyta</taxon>
        <taxon>Magnoliopsida</taxon>
        <taxon>eudicotyledons</taxon>
        <taxon>Gunneridae</taxon>
        <taxon>Pentapetalae</taxon>
        <taxon>asterids</taxon>
        <taxon>lamiids</taxon>
        <taxon>Gentianales</taxon>
        <taxon>Rubiaceae</taxon>
        <taxon>Cinchonoideae</taxon>
        <taxon>Cinchoneae</taxon>
        <taxon>Cinchona</taxon>
    </lineage>
</organism>
<dbReference type="InterPro" id="IPR036770">
    <property type="entry name" value="Ankyrin_rpt-contain_sf"/>
</dbReference>
<dbReference type="PROSITE" id="PS50297">
    <property type="entry name" value="ANK_REP_REGION"/>
    <property type="match status" value="1"/>
</dbReference>
<dbReference type="AlphaFoldDB" id="A0ABD2YKN8"/>
<dbReference type="Proteomes" id="UP001630127">
    <property type="component" value="Unassembled WGS sequence"/>
</dbReference>
<sequence length="100" mass="11149">MTWICKHKSSDCAAALIAGETGLKPDLNVALICGEYPLHLAVRKLSSELIELFLQHGARQDVVNDDQKLPLQVALDEKSCHDFLADWTPGKSIYKLIYLL</sequence>
<protein>
    <submittedName>
        <fullName evidence="2">Uncharacterized protein</fullName>
    </submittedName>
</protein>
<accession>A0ABD2YKN8</accession>
<reference evidence="2 3" key="1">
    <citation type="submission" date="2024-11" db="EMBL/GenBank/DDBJ databases">
        <title>A near-complete genome assembly of Cinchona calisaya.</title>
        <authorList>
            <person name="Lian D.C."/>
            <person name="Zhao X.W."/>
            <person name="Wei L."/>
        </authorList>
    </citation>
    <scope>NUCLEOTIDE SEQUENCE [LARGE SCALE GENOMIC DNA]</scope>
    <source>
        <tissue evidence="2">Nenye</tissue>
    </source>
</reference>
<dbReference type="EMBL" id="JBJUIK010000013">
    <property type="protein sequence ID" value="KAL3507959.1"/>
    <property type="molecule type" value="Genomic_DNA"/>
</dbReference>
<keyword evidence="3" id="KW-1185">Reference proteome</keyword>
<comment type="caution">
    <text evidence="2">The sequence shown here is derived from an EMBL/GenBank/DDBJ whole genome shotgun (WGS) entry which is preliminary data.</text>
</comment>
<proteinExistence type="predicted"/>
<gene>
    <name evidence="2" type="ORF">ACH5RR_033341</name>
</gene>
<dbReference type="Pfam" id="PF12796">
    <property type="entry name" value="Ank_2"/>
    <property type="match status" value="1"/>
</dbReference>